<dbReference type="AlphaFoldDB" id="A0A914P0F7"/>
<accession>A0A914P0F7</accession>
<organism evidence="1 2">
    <name type="scientific">Panagrolaimus davidi</name>
    <dbReference type="NCBI Taxonomy" id="227884"/>
    <lineage>
        <taxon>Eukaryota</taxon>
        <taxon>Metazoa</taxon>
        <taxon>Ecdysozoa</taxon>
        <taxon>Nematoda</taxon>
        <taxon>Chromadorea</taxon>
        <taxon>Rhabditida</taxon>
        <taxon>Tylenchina</taxon>
        <taxon>Panagrolaimomorpha</taxon>
        <taxon>Panagrolaimoidea</taxon>
        <taxon>Panagrolaimidae</taxon>
        <taxon>Panagrolaimus</taxon>
    </lineage>
</organism>
<name>A0A914P0F7_9BILA</name>
<evidence type="ECO:0000313" key="1">
    <source>
        <dbReference type="Proteomes" id="UP000887578"/>
    </source>
</evidence>
<sequence>MKHNVNVEWHGKKFVQKNLDLFRMNTRELSSKSSICFLRTTVTKQEATQKLFVNVEKYIPTTTTRATTTTTTTTTTSTTITTTTAVPSTKALGITTPRPHISFYEGINFTGHINMYSVSKRKQFFPLRFQILVF</sequence>
<dbReference type="Proteomes" id="UP000887578">
    <property type="component" value="Unplaced"/>
</dbReference>
<protein>
    <submittedName>
        <fullName evidence="2">Uncharacterized protein</fullName>
    </submittedName>
</protein>
<keyword evidence="1" id="KW-1185">Reference proteome</keyword>
<proteinExistence type="predicted"/>
<reference evidence="2" key="1">
    <citation type="submission" date="2022-11" db="UniProtKB">
        <authorList>
            <consortium name="WormBaseParasite"/>
        </authorList>
    </citation>
    <scope>IDENTIFICATION</scope>
</reference>
<dbReference type="WBParaSite" id="PDA_v2.g1066.t1">
    <property type="protein sequence ID" value="PDA_v2.g1066.t1"/>
    <property type="gene ID" value="PDA_v2.g1066"/>
</dbReference>
<evidence type="ECO:0000313" key="2">
    <source>
        <dbReference type="WBParaSite" id="PDA_v2.g1066.t1"/>
    </source>
</evidence>